<evidence type="ECO:0000256" key="4">
    <source>
        <dbReference type="ARBA" id="ARBA00005432"/>
    </source>
</evidence>
<dbReference type="GO" id="GO:0005789">
    <property type="term" value="C:endoplasmic reticulum membrane"/>
    <property type="evidence" value="ECO:0007669"/>
    <property type="project" value="UniProtKB-SubCell"/>
</dbReference>
<comment type="catalytic activity">
    <reaction evidence="12">
        <text>n isopentenyl diphosphate + (2E,6E)-farnesyl diphosphate = a di-trans,poly-cis-polyprenyl diphosphate + n diphosphate</text>
        <dbReference type="Rhea" id="RHEA:53008"/>
        <dbReference type="Rhea" id="RHEA-COMP:19494"/>
        <dbReference type="ChEBI" id="CHEBI:33019"/>
        <dbReference type="ChEBI" id="CHEBI:128769"/>
        <dbReference type="ChEBI" id="CHEBI:136960"/>
        <dbReference type="ChEBI" id="CHEBI:175763"/>
        <dbReference type="EC" id="2.5.1.87"/>
    </reaction>
</comment>
<keyword evidence="7 13" id="KW-0812">Transmembrane</keyword>
<evidence type="ECO:0000256" key="6">
    <source>
        <dbReference type="ARBA" id="ARBA00022679"/>
    </source>
</evidence>
<keyword evidence="11 13" id="KW-0472">Membrane</keyword>
<dbReference type="InterPro" id="IPR038887">
    <property type="entry name" value="Nus1/NgBR"/>
</dbReference>
<comment type="similarity">
    <text evidence="4">Belongs to the UPP synthase family.</text>
</comment>
<dbReference type="Gene3D" id="3.40.1180.10">
    <property type="entry name" value="Decaprenyl diphosphate synthase-like"/>
    <property type="match status" value="1"/>
</dbReference>
<dbReference type="GO" id="GO:1904423">
    <property type="term" value="C:dehydrodolichyl diphosphate synthase complex"/>
    <property type="evidence" value="ECO:0007669"/>
    <property type="project" value="InterPro"/>
</dbReference>
<proteinExistence type="inferred from homology"/>
<accession>A0A4Q4SS11</accession>
<comment type="cofactor">
    <cofactor evidence="1">
        <name>Mg(2+)</name>
        <dbReference type="ChEBI" id="CHEBI:18420"/>
    </cofactor>
</comment>
<dbReference type="InterPro" id="IPR036424">
    <property type="entry name" value="UPP_synth-like_sf"/>
</dbReference>
<sequence length="316" mass="36404">MSLKPRDKKIYPGEEKLGYDNVAADRREYIIQTYVRPDERPKRRDKSHLGVRRFLKSQLYAFLYVLVHAIFSVYIRFRIAYRAVYDRILAILNYHHNTPDYVRRDVSNLKRLPKHVSVILTLEDGGRSGDALEKMVNEIAEIAAWCASAGIPRLSIYERTGSLKRYMSQAHRAISHKLKAWFGNYHSPSVSLHSRGAEPIQPQNRQSALSVMLLSAEDGREAMVDLTKVFAHMAQRDKISTPDITMDLIDNELCEAVMPEPDLLLSFEPFVDLQGYPPWQIRLTEIFCSPDNQGVNYQVFLRGLRKYADATFKLGK</sequence>
<evidence type="ECO:0000256" key="8">
    <source>
        <dbReference type="ARBA" id="ARBA00022824"/>
    </source>
</evidence>
<evidence type="ECO:0000313" key="14">
    <source>
        <dbReference type="EMBL" id="RYO74400.1"/>
    </source>
</evidence>
<evidence type="ECO:0000256" key="12">
    <source>
        <dbReference type="ARBA" id="ARBA00047353"/>
    </source>
</evidence>
<gene>
    <name evidence="14" type="ORF">DL764_010852</name>
</gene>
<comment type="pathway">
    <text evidence="3">Protein modification; protein glycosylation.</text>
</comment>
<evidence type="ECO:0000256" key="7">
    <source>
        <dbReference type="ARBA" id="ARBA00022692"/>
    </source>
</evidence>
<protein>
    <recommendedName>
        <fullName evidence="5">ditrans,polycis-polyprenyl diphosphate synthase [(2E,6E)-farnesyldiphosphate specific]</fullName>
        <ecNumber evidence="5">2.5.1.87</ecNumber>
    </recommendedName>
</protein>
<dbReference type="PANTHER" id="PTHR21528">
    <property type="entry name" value="DEHYDRODOLICHYL DIPHOSPHATE SYNTHASE COMPLEX SUBUNIT NUS1"/>
    <property type="match status" value="1"/>
</dbReference>
<keyword evidence="15" id="KW-1185">Reference proteome</keyword>
<evidence type="ECO:0000256" key="10">
    <source>
        <dbReference type="ARBA" id="ARBA00022989"/>
    </source>
</evidence>
<feature type="transmembrane region" description="Helical" evidence="13">
    <location>
        <begin position="59"/>
        <end position="77"/>
    </location>
</feature>
<dbReference type="EC" id="2.5.1.87" evidence="5"/>
<comment type="subcellular location">
    <subcellularLocation>
        <location evidence="2">Endoplasmic reticulum membrane</location>
    </subcellularLocation>
</comment>
<evidence type="ECO:0000256" key="13">
    <source>
        <dbReference type="SAM" id="Phobius"/>
    </source>
</evidence>
<keyword evidence="10 13" id="KW-1133">Transmembrane helix</keyword>
<dbReference type="UniPathway" id="UPA00378"/>
<evidence type="ECO:0000313" key="15">
    <source>
        <dbReference type="Proteomes" id="UP000293360"/>
    </source>
</evidence>
<dbReference type="SUPFAM" id="SSF64005">
    <property type="entry name" value="Undecaprenyl diphosphate synthase"/>
    <property type="match status" value="1"/>
</dbReference>
<evidence type="ECO:0000256" key="5">
    <source>
        <dbReference type="ARBA" id="ARBA00012596"/>
    </source>
</evidence>
<evidence type="ECO:0000256" key="2">
    <source>
        <dbReference type="ARBA" id="ARBA00004586"/>
    </source>
</evidence>
<evidence type="ECO:0000256" key="1">
    <source>
        <dbReference type="ARBA" id="ARBA00001946"/>
    </source>
</evidence>
<dbReference type="AlphaFoldDB" id="A0A4Q4SS11"/>
<keyword evidence="9" id="KW-0460">Magnesium</keyword>
<evidence type="ECO:0000256" key="11">
    <source>
        <dbReference type="ARBA" id="ARBA00023136"/>
    </source>
</evidence>
<dbReference type="Proteomes" id="UP000293360">
    <property type="component" value="Unassembled WGS sequence"/>
</dbReference>
<dbReference type="STRING" id="155417.A0A4Q4SS11"/>
<keyword evidence="6" id="KW-0808">Transferase</keyword>
<dbReference type="PANTHER" id="PTHR21528:SF0">
    <property type="entry name" value="DEHYDRODOLICHYL DIPHOSPHATE SYNTHASE COMPLEX SUBUNIT NUS1"/>
    <property type="match status" value="1"/>
</dbReference>
<dbReference type="EMBL" id="QJNU01001587">
    <property type="protein sequence ID" value="RYO74400.1"/>
    <property type="molecule type" value="Genomic_DNA"/>
</dbReference>
<reference evidence="14 15" key="1">
    <citation type="submission" date="2018-06" db="EMBL/GenBank/DDBJ databases">
        <title>Complete Genomes of Monosporascus.</title>
        <authorList>
            <person name="Robinson A.J."/>
            <person name="Natvig D.O."/>
        </authorList>
    </citation>
    <scope>NUCLEOTIDE SEQUENCE [LARGE SCALE GENOMIC DNA]</scope>
    <source>
        <strain evidence="14 15">CBS 110550</strain>
    </source>
</reference>
<name>A0A4Q4SS11_9PEZI</name>
<evidence type="ECO:0000256" key="3">
    <source>
        <dbReference type="ARBA" id="ARBA00004922"/>
    </source>
</evidence>
<dbReference type="GO" id="GO:0045547">
    <property type="term" value="F:ditrans,polycis-polyprenyl diphosphate synthase [(2E,6E)-farnesyl diphosphate specific] activity"/>
    <property type="evidence" value="ECO:0007669"/>
    <property type="project" value="UniProtKB-EC"/>
</dbReference>
<keyword evidence="8" id="KW-0256">Endoplasmic reticulum</keyword>
<evidence type="ECO:0000256" key="9">
    <source>
        <dbReference type="ARBA" id="ARBA00022842"/>
    </source>
</evidence>
<organism evidence="14 15">
    <name type="scientific">Monosporascus ibericus</name>
    <dbReference type="NCBI Taxonomy" id="155417"/>
    <lineage>
        <taxon>Eukaryota</taxon>
        <taxon>Fungi</taxon>
        <taxon>Dikarya</taxon>
        <taxon>Ascomycota</taxon>
        <taxon>Pezizomycotina</taxon>
        <taxon>Sordariomycetes</taxon>
        <taxon>Xylariomycetidae</taxon>
        <taxon>Xylariales</taxon>
        <taxon>Xylariales incertae sedis</taxon>
        <taxon>Monosporascus</taxon>
    </lineage>
</organism>
<dbReference type="OrthoDB" id="19639at2759"/>
<comment type="caution">
    <text evidence="14">The sequence shown here is derived from an EMBL/GenBank/DDBJ whole genome shotgun (WGS) entry which is preliminary data.</text>
</comment>